<reference evidence="1 2" key="1">
    <citation type="journal article" date="2020" name="Cell">
        <title>Large-Scale Comparative Analyses of Tick Genomes Elucidate Their Genetic Diversity and Vector Capacities.</title>
        <authorList>
            <consortium name="Tick Genome and Microbiome Consortium (TIGMIC)"/>
            <person name="Jia N."/>
            <person name="Wang J."/>
            <person name="Shi W."/>
            <person name="Du L."/>
            <person name="Sun Y."/>
            <person name="Zhan W."/>
            <person name="Jiang J.F."/>
            <person name="Wang Q."/>
            <person name="Zhang B."/>
            <person name="Ji P."/>
            <person name="Bell-Sakyi L."/>
            <person name="Cui X.M."/>
            <person name="Yuan T.T."/>
            <person name="Jiang B.G."/>
            <person name="Yang W.F."/>
            <person name="Lam T.T."/>
            <person name="Chang Q.C."/>
            <person name="Ding S.J."/>
            <person name="Wang X.J."/>
            <person name="Zhu J.G."/>
            <person name="Ruan X.D."/>
            <person name="Zhao L."/>
            <person name="Wei J.T."/>
            <person name="Ye R.Z."/>
            <person name="Que T.C."/>
            <person name="Du C.H."/>
            <person name="Zhou Y.H."/>
            <person name="Cheng J.X."/>
            <person name="Dai P.F."/>
            <person name="Guo W.B."/>
            <person name="Han X.H."/>
            <person name="Huang E.J."/>
            <person name="Li L.F."/>
            <person name="Wei W."/>
            <person name="Gao Y.C."/>
            <person name="Liu J.Z."/>
            <person name="Shao H.Z."/>
            <person name="Wang X."/>
            <person name="Wang C.C."/>
            <person name="Yang T.C."/>
            <person name="Huo Q.B."/>
            <person name="Li W."/>
            <person name="Chen H.Y."/>
            <person name="Chen S.E."/>
            <person name="Zhou L.G."/>
            <person name="Ni X.B."/>
            <person name="Tian J.H."/>
            <person name="Sheng Y."/>
            <person name="Liu T."/>
            <person name="Pan Y.S."/>
            <person name="Xia L.Y."/>
            <person name="Li J."/>
            <person name="Zhao F."/>
            <person name="Cao W.C."/>
        </authorList>
    </citation>
    <scope>NUCLEOTIDE SEQUENCE [LARGE SCALE GENOMIC DNA]</scope>
    <source>
        <strain evidence="1">HaeL-2018</strain>
    </source>
</reference>
<dbReference type="EMBL" id="JABSTR010000001">
    <property type="protein sequence ID" value="KAH9360270.1"/>
    <property type="molecule type" value="Genomic_DNA"/>
</dbReference>
<name>A0A9J6F6U1_HAELO</name>
<protein>
    <recommendedName>
        <fullName evidence="3">Peptidase aspartic putative domain-containing protein</fullName>
    </recommendedName>
</protein>
<evidence type="ECO:0000313" key="1">
    <source>
        <dbReference type="EMBL" id="KAH9360270.1"/>
    </source>
</evidence>
<comment type="caution">
    <text evidence="1">The sequence shown here is derived from an EMBL/GenBank/DDBJ whole genome shotgun (WGS) entry which is preliminary data.</text>
</comment>
<proteinExistence type="predicted"/>
<dbReference type="Pfam" id="PF05380">
    <property type="entry name" value="Peptidase_A17"/>
    <property type="match status" value="1"/>
</dbReference>
<sequence>MRTPARHALSVCSPRKNNARDLRFDGSPNPRTTVCASVGKKSGIDTSGCVLVQTFRAWELSDNACRYIRGIFDGGSQRTFVSEELCKHLKLECIGFIDIALNTFANAKRQPDAMRRIVELRLKSQFSDTEVVVSAIEITHIFQDIEGSTMNSSFVLACKASGKDIADELLHPDVITRGGISILMGSDQMRTIMSGDLVRTHENQALVAINTKLGWTFQGSSTEVTATANTSRTMVCVLRADVTQCDDILRPFSEVESVGILDPMSSSTSKSAVLEHLENVSLRHGRNEVALPWKAHTSKLPSEPLYVDNLVTGGDSVGEPTRLFSEARGIMKATGMTFRKWTSNSDELMQHLEREDRRVCKGMVVHHESTVKVRGTAWDLPRGIILFHLSNILAFLKANTGTKRFILQATSRIFDPLGFGPCTMLAKLLFQKLWPRGTCCDQQPPQDLQNEWDQWVLQLPNMEEIAVTRRLIGEDKFLTNWNYTSFAVKTSRRMEWWYTFSRRIP</sequence>
<dbReference type="OrthoDB" id="6505652at2759"/>
<evidence type="ECO:0000313" key="2">
    <source>
        <dbReference type="Proteomes" id="UP000821853"/>
    </source>
</evidence>
<dbReference type="Proteomes" id="UP000821853">
    <property type="component" value="Chromosome 1"/>
</dbReference>
<dbReference type="VEuPathDB" id="VectorBase:HLOH_052153"/>
<dbReference type="AlphaFoldDB" id="A0A9J6F6U1"/>
<dbReference type="PANTHER" id="PTHR47331:SF1">
    <property type="entry name" value="GAG-LIKE PROTEIN"/>
    <property type="match status" value="1"/>
</dbReference>
<keyword evidence="2" id="KW-1185">Reference proteome</keyword>
<organism evidence="1 2">
    <name type="scientific">Haemaphysalis longicornis</name>
    <name type="common">Bush tick</name>
    <dbReference type="NCBI Taxonomy" id="44386"/>
    <lineage>
        <taxon>Eukaryota</taxon>
        <taxon>Metazoa</taxon>
        <taxon>Ecdysozoa</taxon>
        <taxon>Arthropoda</taxon>
        <taxon>Chelicerata</taxon>
        <taxon>Arachnida</taxon>
        <taxon>Acari</taxon>
        <taxon>Parasitiformes</taxon>
        <taxon>Ixodida</taxon>
        <taxon>Ixodoidea</taxon>
        <taxon>Ixodidae</taxon>
        <taxon>Haemaphysalinae</taxon>
        <taxon>Haemaphysalis</taxon>
    </lineage>
</organism>
<dbReference type="InterPro" id="IPR008042">
    <property type="entry name" value="Retrotrans_Pao"/>
</dbReference>
<dbReference type="PANTHER" id="PTHR47331">
    <property type="entry name" value="PHD-TYPE DOMAIN-CONTAINING PROTEIN"/>
    <property type="match status" value="1"/>
</dbReference>
<accession>A0A9J6F6U1</accession>
<evidence type="ECO:0008006" key="3">
    <source>
        <dbReference type="Google" id="ProtNLM"/>
    </source>
</evidence>
<gene>
    <name evidence="1" type="ORF">HPB48_005722</name>
</gene>